<protein>
    <submittedName>
        <fullName evidence="2">Putative transport protein</fullName>
    </submittedName>
</protein>
<evidence type="ECO:0000313" key="2">
    <source>
        <dbReference type="EMBL" id="STS82114.1"/>
    </source>
</evidence>
<accession>A0A377TTX9</accession>
<dbReference type="Proteomes" id="UP000254938">
    <property type="component" value="Unassembled WGS sequence"/>
</dbReference>
<keyword evidence="1" id="KW-0472">Membrane</keyword>
<keyword evidence="1" id="KW-1133">Transmembrane helix</keyword>
<reference evidence="2 3" key="1">
    <citation type="submission" date="2018-06" db="EMBL/GenBank/DDBJ databases">
        <authorList>
            <consortium name="Pathogen Informatics"/>
            <person name="Doyle S."/>
        </authorList>
    </citation>
    <scope>NUCLEOTIDE SEQUENCE [LARGE SCALE GENOMIC DNA]</scope>
    <source>
        <strain evidence="2 3">NCTC9140</strain>
    </source>
</reference>
<keyword evidence="1" id="KW-0812">Transmembrane</keyword>
<feature type="transmembrane region" description="Helical" evidence="1">
    <location>
        <begin position="24"/>
        <end position="43"/>
    </location>
</feature>
<dbReference type="EMBL" id="UGKQ01000007">
    <property type="protein sequence ID" value="STS82114.1"/>
    <property type="molecule type" value="Genomic_DNA"/>
</dbReference>
<evidence type="ECO:0000313" key="3">
    <source>
        <dbReference type="Proteomes" id="UP000254938"/>
    </source>
</evidence>
<organism evidence="2 3">
    <name type="scientific">Klebsiella pneumoniae</name>
    <dbReference type="NCBI Taxonomy" id="573"/>
    <lineage>
        <taxon>Bacteria</taxon>
        <taxon>Pseudomonadati</taxon>
        <taxon>Pseudomonadota</taxon>
        <taxon>Gammaproteobacteria</taxon>
        <taxon>Enterobacterales</taxon>
        <taxon>Enterobacteriaceae</taxon>
        <taxon>Klebsiella/Raoultella group</taxon>
        <taxon>Klebsiella</taxon>
        <taxon>Klebsiella pneumoniae complex</taxon>
    </lineage>
</organism>
<sequence>MRCWAGRWGLQFNKAIFLLALKTLPQIIASILGLILMCALMALP</sequence>
<dbReference type="AlphaFoldDB" id="A0A377TTX9"/>
<proteinExistence type="predicted"/>
<gene>
    <name evidence="2" type="ORF">NCTC9140_03862</name>
</gene>
<evidence type="ECO:0000256" key="1">
    <source>
        <dbReference type="SAM" id="Phobius"/>
    </source>
</evidence>
<name>A0A377TTX9_KLEPN</name>